<evidence type="ECO:0000313" key="2">
    <source>
        <dbReference type="Proteomes" id="UP000660675"/>
    </source>
</evidence>
<dbReference type="Proteomes" id="UP000660675">
    <property type="component" value="Unassembled WGS sequence"/>
</dbReference>
<dbReference type="EMBL" id="BMTF01000008">
    <property type="protein sequence ID" value="GGV84889.1"/>
    <property type="molecule type" value="Genomic_DNA"/>
</dbReference>
<evidence type="ECO:0008006" key="3">
    <source>
        <dbReference type="Google" id="ProtNLM"/>
    </source>
</evidence>
<comment type="caution">
    <text evidence="1">The sequence shown here is derived from an EMBL/GenBank/DDBJ whole genome shotgun (WGS) entry which is preliminary data.</text>
</comment>
<name>A0ABQ2W1Z7_9ACTN</name>
<keyword evidence="2" id="KW-1185">Reference proteome</keyword>
<accession>A0ABQ2W1Z7</accession>
<protein>
    <recommendedName>
        <fullName evidence="3">ATP-binding protein</fullName>
    </recommendedName>
</protein>
<evidence type="ECO:0000313" key="1">
    <source>
        <dbReference type="EMBL" id="GGV84889.1"/>
    </source>
</evidence>
<proteinExistence type="predicted"/>
<gene>
    <name evidence="1" type="ORF">GCM10015535_30790</name>
</gene>
<organism evidence="1 2">
    <name type="scientific">Streptomyces gelaticus</name>
    <dbReference type="NCBI Taxonomy" id="285446"/>
    <lineage>
        <taxon>Bacteria</taxon>
        <taxon>Bacillati</taxon>
        <taxon>Actinomycetota</taxon>
        <taxon>Actinomycetes</taxon>
        <taxon>Kitasatosporales</taxon>
        <taxon>Streptomycetaceae</taxon>
        <taxon>Streptomyces</taxon>
    </lineage>
</organism>
<sequence>MFVGREVGWLRFGAPHTPLPKDEIHMKKSAVRTLGVAALGAAFAAAAAGTASAAVLPADTAGTALPVAGTALGTATQSLPAQETTTKLLGTGQQKLADDATTPVKGLLGGLPAGGLKTSGLKTGGLSTSGLPLGG</sequence>
<reference evidence="2" key="1">
    <citation type="journal article" date="2019" name="Int. J. Syst. Evol. Microbiol.">
        <title>The Global Catalogue of Microorganisms (GCM) 10K type strain sequencing project: providing services to taxonomists for standard genome sequencing and annotation.</title>
        <authorList>
            <consortium name="The Broad Institute Genomics Platform"/>
            <consortium name="The Broad Institute Genome Sequencing Center for Infectious Disease"/>
            <person name="Wu L."/>
            <person name="Ma J."/>
        </authorList>
    </citation>
    <scope>NUCLEOTIDE SEQUENCE [LARGE SCALE GENOMIC DNA]</scope>
    <source>
        <strain evidence="2">JCM 4376</strain>
    </source>
</reference>